<evidence type="ECO:0000259" key="7">
    <source>
        <dbReference type="PROSITE" id="PS50850"/>
    </source>
</evidence>
<feature type="transmembrane region" description="Helical" evidence="6">
    <location>
        <begin position="341"/>
        <end position="360"/>
    </location>
</feature>
<feature type="domain" description="Major facilitator superfamily (MFS) profile" evidence="7">
    <location>
        <begin position="49"/>
        <end position="459"/>
    </location>
</feature>
<keyword evidence="5 6" id="KW-0472">Membrane</keyword>
<feature type="transmembrane region" description="Helical" evidence="6">
    <location>
        <begin position="400"/>
        <end position="422"/>
    </location>
</feature>
<evidence type="ECO:0000256" key="6">
    <source>
        <dbReference type="SAM" id="Phobius"/>
    </source>
</evidence>
<comment type="caution">
    <text evidence="8">The sequence shown here is derived from an EMBL/GenBank/DDBJ whole genome shotgun (WGS) entry which is preliminary data.</text>
</comment>
<feature type="transmembrane region" description="Helical" evidence="6">
    <location>
        <begin position="434"/>
        <end position="456"/>
    </location>
</feature>
<feature type="transmembrane region" description="Helical" evidence="6">
    <location>
        <begin position="45"/>
        <end position="64"/>
    </location>
</feature>
<dbReference type="PANTHER" id="PTHR43791">
    <property type="entry name" value="PERMEASE-RELATED"/>
    <property type="match status" value="1"/>
</dbReference>
<keyword evidence="3 6" id="KW-0812">Transmembrane</keyword>
<accession>A0ABR4CSC9</accession>
<feature type="transmembrane region" description="Helical" evidence="6">
    <location>
        <begin position="366"/>
        <end position="388"/>
    </location>
</feature>
<feature type="transmembrane region" description="Helical" evidence="6">
    <location>
        <begin position="205"/>
        <end position="230"/>
    </location>
</feature>
<evidence type="ECO:0000256" key="4">
    <source>
        <dbReference type="ARBA" id="ARBA00022989"/>
    </source>
</evidence>
<comment type="subcellular location">
    <subcellularLocation>
        <location evidence="1">Membrane</location>
        <topology evidence="1">Multi-pass membrane protein</topology>
    </subcellularLocation>
</comment>
<dbReference type="InterPro" id="IPR011701">
    <property type="entry name" value="MFS"/>
</dbReference>
<feature type="transmembrane region" description="Helical" evidence="6">
    <location>
        <begin position="317"/>
        <end position="334"/>
    </location>
</feature>
<dbReference type="Proteomes" id="UP001595075">
    <property type="component" value="Unassembled WGS sequence"/>
</dbReference>
<evidence type="ECO:0000313" key="9">
    <source>
        <dbReference type="Proteomes" id="UP001595075"/>
    </source>
</evidence>
<protein>
    <recommendedName>
        <fullName evidence="7">Major facilitator superfamily (MFS) profile domain-containing protein</fullName>
    </recommendedName>
</protein>
<dbReference type="InterPro" id="IPR020846">
    <property type="entry name" value="MFS_dom"/>
</dbReference>
<dbReference type="PROSITE" id="PS50850">
    <property type="entry name" value="MFS"/>
    <property type="match status" value="1"/>
</dbReference>
<organism evidence="8 9">
    <name type="scientific">Oculimacula yallundae</name>
    <dbReference type="NCBI Taxonomy" id="86028"/>
    <lineage>
        <taxon>Eukaryota</taxon>
        <taxon>Fungi</taxon>
        <taxon>Dikarya</taxon>
        <taxon>Ascomycota</taxon>
        <taxon>Pezizomycotina</taxon>
        <taxon>Leotiomycetes</taxon>
        <taxon>Helotiales</taxon>
        <taxon>Ploettnerulaceae</taxon>
        <taxon>Oculimacula</taxon>
    </lineage>
</organism>
<dbReference type="Pfam" id="PF07690">
    <property type="entry name" value="MFS_1"/>
    <property type="match status" value="1"/>
</dbReference>
<dbReference type="InterPro" id="IPR036259">
    <property type="entry name" value="MFS_trans_sf"/>
</dbReference>
<evidence type="ECO:0000313" key="8">
    <source>
        <dbReference type="EMBL" id="KAL2071989.1"/>
    </source>
</evidence>
<dbReference type="SUPFAM" id="SSF103473">
    <property type="entry name" value="MFS general substrate transporter"/>
    <property type="match status" value="1"/>
</dbReference>
<reference evidence="8 9" key="1">
    <citation type="journal article" date="2024" name="Commun. Biol.">
        <title>Comparative genomic analysis of thermophilic fungi reveals convergent evolutionary adaptations and gene losses.</title>
        <authorList>
            <person name="Steindorff A.S."/>
            <person name="Aguilar-Pontes M.V."/>
            <person name="Robinson A.J."/>
            <person name="Andreopoulos B."/>
            <person name="LaButti K."/>
            <person name="Kuo A."/>
            <person name="Mondo S."/>
            <person name="Riley R."/>
            <person name="Otillar R."/>
            <person name="Haridas S."/>
            <person name="Lipzen A."/>
            <person name="Grimwood J."/>
            <person name="Schmutz J."/>
            <person name="Clum A."/>
            <person name="Reid I.D."/>
            <person name="Moisan M.C."/>
            <person name="Butler G."/>
            <person name="Nguyen T.T.M."/>
            <person name="Dewar K."/>
            <person name="Conant G."/>
            <person name="Drula E."/>
            <person name="Henrissat B."/>
            <person name="Hansel C."/>
            <person name="Singer S."/>
            <person name="Hutchinson M.I."/>
            <person name="de Vries R.P."/>
            <person name="Natvig D.O."/>
            <person name="Powell A.J."/>
            <person name="Tsang A."/>
            <person name="Grigoriev I.V."/>
        </authorList>
    </citation>
    <scope>NUCLEOTIDE SEQUENCE [LARGE SCALE GENOMIC DNA]</scope>
    <source>
        <strain evidence="8 9">CBS 494.80</strain>
    </source>
</reference>
<evidence type="ECO:0000256" key="3">
    <source>
        <dbReference type="ARBA" id="ARBA00022692"/>
    </source>
</evidence>
<feature type="transmembrane region" description="Helical" evidence="6">
    <location>
        <begin position="84"/>
        <end position="102"/>
    </location>
</feature>
<dbReference type="PANTHER" id="PTHR43791:SF57">
    <property type="entry name" value="MAJOR FACILITATOR SUPERFAMILY (MFS) PROFILE DOMAIN-CONTAINING PROTEIN"/>
    <property type="match status" value="1"/>
</dbReference>
<keyword evidence="2" id="KW-0813">Transport</keyword>
<keyword evidence="9" id="KW-1185">Reference proteome</keyword>
<feature type="transmembrane region" description="Helical" evidence="6">
    <location>
        <begin position="277"/>
        <end position="297"/>
    </location>
</feature>
<feature type="transmembrane region" description="Helical" evidence="6">
    <location>
        <begin position="140"/>
        <end position="163"/>
    </location>
</feature>
<proteinExistence type="predicted"/>
<name>A0ABR4CSC9_9HELO</name>
<evidence type="ECO:0000256" key="1">
    <source>
        <dbReference type="ARBA" id="ARBA00004141"/>
    </source>
</evidence>
<gene>
    <name evidence="8" type="ORF">VTL71DRAFT_11332</name>
</gene>
<evidence type="ECO:0000256" key="2">
    <source>
        <dbReference type="ARBA" id="ARBA00022448"/>
    </source>
</evidence>
<sequence length="496" mass="55766">MDHITNTSKEKVVSETPEKSASSSINIIEAQGFDQKATKKLVRKIDWHLIPFLSLIYLLCFLDRTNIGNARLDHLEQDLKLHGLQYNDCLAILFPFYIAAEIPSNIMMKRIRPSIWLTFIMVFWSAAMICQGFVSNYSGLMATRVFLGIFEGGLFPGVNYYITQWYPRHECGFRMALFFSAATLAGAFGGILARGISEMNGVGGIAAWAWIFILEGLLSILVSFSAYWAINDYPSTAKFLTDDERVEVERRITADHGNLSNHFAYKYVLQAIKDWKIYIHMLICMAGFCPIYSFSLFLPTIVKGMGYTANEAQLMTVPPYVCACVFTIVASWFADRVKQRGVFMLAFQVIAIAGFAMLAGTDRPRIQYAGTVLAAIGIYPQIPLGLAWNGNNIGGNMKRGTGIAMQVMGGNCGGIIASYVYITRDGPRFIKGHSLLIGIIGMAFFLTLFMTSYLRFENTRRDKVERETGTTYTDDEKREQMEYADNAPWFRVFDFG</sequence>
<dbReference type="Gene3D" id="1.20.1250.20">
    <property type="entry name" value="MFS general substrate transporter like domains"/>
    <property type="match status" value="2"/>
</dbReference>
<feature type="transmembrane region" description="Helical" evidence="6">
    <location>
        <begin position="114"/>
        <end position="134"/>
    </location>
</feature>
<feature type="transmembrane region" description="Helical" evidence="6">
    <location>
        <begin position="175"/>
        <end position="193"/>
    </location>
</feature>
<keyword evidence="4 6" id="KW-1133">Transmembrane helix</keyword>
<evidence type="ECO:0000256" key="5">
    <source>
        <dbReference type="ARBA" id="ARBA00023136"/>
    </source>
</evidence>
<dbReference type="EMBL" id="JAZHXI010000004">
    <property type="protein sequence ID" value="KAL2071989.1"/>
    <property type="molecule type" value="Genomic_DNA"/>
</dbReference>